<organism evidence="2 3">
    <name type="scientific">Actinomycetospora endophytica</name>
    <dbReference type="NCBI Taxonomy" id="2291215"/>
    <lineage>
        <taxon>Bacteria</taxon>
        <taxon>Bacillati</taxon>
        <taxon>Actinomycetota</taxon>
        <taxon>Actinomycetes</taxon>
        <taxon>Pseudonocardiales</taxon>
        <taxon>Pseudonocardiaceae</taxon>
        <taxon>Actinomycetospora</taxon>
    </lineage>
</organism>
<dbReference type="InterPro" id="IPR005180">
    <property type="entry name" value="DUF302"/>
</dbReference>
<feature type="domain" description="DUF302" evidence="1">
    <location>
        <begin position="38"/>
        <end position="99"/>
    </location>
</feature>
<name>A0ABS8PIK4_9PSEU</name>
<dbReference type="EMBL" id="JAJNDB010000010">
    <property type="protein sequence ID" value="MCD2197863.1"/>
    <property type="molecule type" value="Genomic_DNA"/>
</dbReference>
<dbReference type="PANTHER" id="PTHR38342:SF2">
    <property type="entry name" value="INNER MEMBRANE OR EXPORTED"/>
    <property type="match status" value="1"/>
</dbReference>
<dbReference type="Proteomes" id="UP001199469">
    <property type="component" value="Unassembled WGS sequence"/>
</dbReference>
<dbReference type="CDD" id="cd14797">
    <property type="entry name" value="DUF302"/>
    <property type="match status" value="1"/>
</dbReference>
<keyword evidence="3" id="KW-1185">Reference proteome</keyword>
<accession>A0ABS8PIK4</accession>
<dbReference type="SUPFAM" id="SSF103247">
    <property type="entry name" value="TT1751-like"/>
    <property type="match status" value="1"/>
</dbReference>
<evidence type="ECO:0000313" key="3">
    <source>
        <dbReference type="Proteomes" id="UP001199469"/>
    </source>
</evidence>
<reference evidence="2 3" key="1">
    <citation type="submission" date="2021-11" db="EMBL/GenBank/DDBJ databases">
        <title>Draft genome sequence of Actinomycetospora sp. SF1 isolated from the rhizosphere soil.</title>
        <authorList>
            <person name="Duangmal K."/>
            <person name="Chantavorakit T."/>
        </authorList>
    </citation>
    <scope>NUCLEOTIDE SEQUENCE [LARGE SCALE GENOMIC DNA]</scope>
    <source>
        <strain evidence="2 3">TBRC 5722</strain>
    </source>
</reference>
<dbReference type="RefSeq" id="WP_230740259.1">
    <property type="nucleotide sequence ID" value="NZ_JAJNDB010000010.1"/>
</dbReference>
<dbReference type="InterPro" id="IPR035923">
    <property type="entry name" value="TT1751-like_sf"/>
</dbReference>
<dbReference type="Gene3D" id="3.30.310.70">
    <property type="entry name" value="TT1751-like domain"/>
    <property type="match status" value="1"/>
</dbReference>
<dbReference type="PANTHER" id="PTHR38342">
    <property type="entry name" value="SLR5037 PROTEIN"/>
    <property type="match status" value="1"/>
</dbReference>
<proteinExistence type="predicted"/>
<comment type="caution">
    <text evidence="2">The sequence shown here is derived from an EMBL/GenBank/DDBJ whole genome shotgun (WGS) entry which is preliminary data.</text>
</comment>
<gene>
    <name evidence="2" type="ORF">LQ327_31290</name>
</gene>
<dbReference type="Pfam" id="PF03625">
    <property type="entry name" value="DUF302"/>
    <property type="match status" value="1"/>
</dbReference>
<sequence length="130" mass="13604">MDAAQPYTTKSSPWSVPDTVDRLTTLIAARSMTLFAAIDQRAAAREAGLDLRDTVLLLFGSPVAGTPVMDAAPLAALDLPLKLLVWDDGGRTQVSYLTPAVLADRHHLSPSLAAPLAGIDGLTDAALTPD</sequence>
<evidence type="ECO:0000259" key="1">
    <source>
        <dbReference type="Pfam" id="PF03625"/>
    </source>
</evidence>
<evidence type="ECO:0000313" key="2">
    <source>
        <dbReference type="EMBL" id="MCD2197863.1"/>
    </source>
</evidence>
<protein>
    <submittedName>
        <fullName evidence="2">DUF302 domain-containing protein</fullName>
    </submittedName>
</protein>